<dbReference type="PANTHER" id="PTHR24221:SF654">
    <property type="entry name" value="ATP-BINDING CASSETTE SUB-FAMILY B MEMBER 6"/>
    <property type="match status" value="1"/>
</dbReference>
<dbReference type="InterPro" id="IPR003593">
    <property type="entry name" value="AAA+_ATPase"/>
</dbReference>
<evidence type="ECO:0000256" key="5">
    <source>
        <dbReference type="ARBA" id="ARBA00022989"/>
    </source>
</evidence>
<comment type="subcellular location">
    <subcellularLocation>
        <location evidence="1">Cell membrane</location>
        <topology evidence="1">Multi-pass membrane protein</topology>
    </subcellularLocation>
</comment>
<dbReference type="InterPro" id="IPR039421">
    <property type="entry name" value="Type_1_exporter"/>
</dbReference>
<gene>
    <name evidence="10" type="ORF">SAMN02745196_01459</name>
</gene>
<dbReference type="RefSeq" id="WP_072831370.1">
    <property type="nucleotide sequence ID" value="NZ_FQXP01000005.1"/>
</dbReference>
<dbReference type="Proteomes" id="UP000184526">
    <property type="component" value="Unassembled WGS sequence"/>
</dbReference>
<feature type="transmembrane region" description="Helical" evidence="7">
    <location>
        <begin position="251"/>
        <end position="274"/>
    </location>
</feature>
<dbReference type="InterPro" id="IPR011527">
    <property type="entry name" value="ABC1_TM_dom"/>
</dbReference>
<dbReference type="AlphaFoldDB" id="A0A1M5VZS0"/>
<name>A0A1M5VZS0_9CLOT</name>
<dbReference type="InterPro" id="IPR036640">
    <property type="entry name" value="ABC1_TM_sf"/>
</dbReference>
<evidence type="ECO:0000256" key="3">
    <source>
        <dbReference type="ARBA" id="ARBA00022741"/>
    </source>
</evidence>
<dbReference type="SUPFAM" id="SSF52540">
    <property type="entry name" value="P-loop containing nucleoside triphosphate hydrolases"/>
    <property type="match status" value="1"/>
</dbReference>
<dbReference type="GO" id="GO:0005886">
    <property type="term" value="C:plasma membrane"/>
    <property type="evidence" value="ECO:0007669"/>
    <property type="project" value="UniProtKB-SubCell"/>
</dbReference>
<sequence>MLQGEKYSWVDMINIPFKCAPINTIVIAIIKLLDGLIPTLQVIATAKFLDNAIAVVNGTKVIGDVFIPILMLITLVAYSWVSRQICKFVEVKLELKLKETFRVSITEKRARLKFKHIENNDTWNLISRVAKEPEKQCKDAYMNLLSFMALILKCLGLLMLLMTQVWWSTVLIIAVSIPLIMLAIKGGKANYEANRVASKYKRRYEYIGEVLRGREAVDERTLFGYTEELNKKWVDEYECARKIELKTNLKWFVKMKTGGVLVALISSLIALILIGPVKKGVLSIGMFISIINAVFDLIQIMTWQLTYYTDQLAKNKEYLKDLSEVSRLEESNGALDEPSKENLKLKTLEFKNVSFKYPGTENYILNNMSFKIEEGRHYAFVGINGAGKTTITKLITGLYEDFEGEILINNISIREYSQSVLKSLCSVVYQDFAKYFISIKENIALGDINNMNNKEQEEVINKSIEIIDLKEEIEKLPKGIDTTLGKIKEDGQDISGGQWQRIAMARSIISPATLRILDEPTAALDPISESNLYEKFEEISRGNTTIFISHRLGSTKLANEIFVIGSGEIVEKGSHEELMNNNGIYAEMYESQRSWYL</sequence>
<evidence type="ECO:0000313" key="11">
    <source>
        <dbReference type="Proteomes" id="UP000184526"/>
    </source>
</evidence>
<keyword evidence="5 7" id="KW-1133">Transmembrane helix</keyword>
<dbReference type="GO" id="GO:0034040">
    <property type="term" value="F:ATPase-coupled lipid transmembrane transporter activity"/>
    <property type="evidence" value="ECO:0007669"/>
    <property type="project" value="TreeGrafter"/>
</dbReference>
<keyword evidence="4 10" id="KW-0067">ATP-binding</keyword>
<reference evidence="10 11" key="1">
    <citation type="submission" date="2016-11" db="EMBL/GenBank/DDBJ databases">
        <authorList>
            <person name="Jaros S."/>
            <person name="Januszkiewicz K."/>
            <person name="Wedrychowicz H."/>
        </authorList>
    </citation>
    <scope>NUCLEOTIDE SEQUENCE [LARGE SCALE GENOMIC DNA]</scope>
    <source>
        <strain evidence="10 11">DSM 3089</strain>
    </source>
</reference>
<dbReference type="PROSITE" id="PS00211">
    <property type="entry name" value="ABC_TRANSPORTER_1"/>
    <property type="match status" value="1"/>
</dbReference>
<feature type="transmembrane region" description="Helical" evidence="7">
    <location>
        <begin position="61"/>
        <end position="81"/>
    </location>
</feature>
<evidence type="ECO:0000259" key="8">
    <source>
        <dbReference type="PROSITE" id="PS50893"/>
    </source>
</evidence>
<dbReference type="InterPro" id="IPR003439">
    <property type="entry name" value="ABC_transporter-like_ATP-bd"/>
</dbReference>
<evidence type="ECO:0000259" key="9">
    <source>
        <dbReference type="PROSITE" id="PS50929"/>
    </source>
</evidence>
<dbReference type="GO" id="GO:0016887">
    <property type="term" value="F:ATP hydrolysis activity"/>
    <property type="evidence" value="ECO:0007669"/>
    <property type="project" value="InterPro"/>
</dbReference>
<dbReference type="STRING" id="1121306.SAMN02745196_01459"/>
<dbReference type="InterPro" id="IPR017871">
    <property type="entry name" value="ABC_transporter-like_CS"/>
</dbReference>
<feature type="domain" description="ABC transmembrane type-1" evidence="9">
    <location>
        <begin position="25"/>
        <end position="303"/>
    </location>
</feature>
<proteinExistence type="predicted"/>
<dbReference type="GO" id="GO:0140359">
    <property type="term" value="F:ABC-type transporter activity"/>
    <property type="evidence" value="ECO:0007669"/>
    <property type="project" value="InterPro"/>
</dbReference>
<keyword evidence="6 7" id="KW-0472">Membrane</keyword>
<accession>A0A1M5VZS0</accession>
<feature type="transmembrane region" description="Helical" evidence="7">
    <location>
        <begin position="140"/>
        <end position="159"/>
    </location>
</feature>
<evidence type="ECO:0000313" key="10">
    <source>
        <dbReference type="EMBL" id="SHH80707.1"/>
    </source>
</evidence>
<evidence type="ECO:0000256" key="1">
    <source>
        <dbReference type="ARBA" id="ARBA00004651"/>
    </source>
</evidence>
<evidence type="ECO:0000256" key="6">
    <source>
        <dbReference type="ARBA" id="ARBA00023136"/>
    </source>
</evidence>
<organism evidence="10 11">
    <name type="scientific">Clostridium collagenovorans DSM 3089</name>
    <dbReference type="NCBI Taxonomy" id="1121306"/>
    <lineage>
        <taxon>Bacteria</taxon>
        <taxon>Bacillati</taxon>
        <taxon>Bacillota</taxon>
        <taxon>Clostridia</taxon>
        <taxon>Eubacteriales</taxon>
        <taxon>Clostridiaceae</taxon>
        <taxon>Clostridium</taxon>
    </lineage>
</organism>
<dbReference type="InterPro" id="IPR027417">
    <property type="entry name" value="P-loop_NTPase"/>
</dbReference>
<keyword evidence="2 7" id="KW-0812">Transmembrane</keyword>
<dbReference type="GO" id="GO:0005524">
    <property type="term" value="F:ATP binding"/>
    <property type="evidence" value="ECO:0007669"/>
    <property type="project" value="UniProtKB-KW"/>
</dbReference>
<evidence type="ECO:0000256" key="4">
    <source>
        <dbReference type="ARBA" id="ARBA00022840"/>
    </source>
</evidence>
<dbReference type="PANTHER" id="PTHR24221">
    <property type="entry name" value="ATP-BINDING CASSETTE SUB-FAMILY B"/>
    <property type="match status" value="1"/>
</dbReference>
<keyword evidence="11" id="KW-1185">Reference proteome</keyword>
<evidence type="ECO:0000256" key="7">
    <source>
        <dbReference type="SAM" id="Phobius"/>
    </source>
</evidence>
<dbReference type="PROSITE" id="PS50929">
    <property type="entry name" value="ABC_TM1F"/>
    <property type="match status" value="1"/>
</dbReference>
<dbReference type="SUPFAM" id="SSF90123">
    <property type="entry name" value="ABC transporter transmembrane region"/>
    <property type="match status" value="1"/>
</dbReference>
<dbReference type="PROSITE" id="PS50893">
    <property type="entry name" value="ABC_TRANSPORTER_2"/>
    <property type="match status" value="1"/>
</dbReference>
<feature type="domain" description="ABC transporter" evidence="8">
    <location>
        <begin position="348"/>
        <end position="591"/>
    </location>
</feature>
<feature type="transmembrane region" description="Helical" evidence="7">
    <location>
        <begin position="165"/>
        <end position="184"/>
    </location>
</feature>
<dbReference type="Gene3D" id="1.20.1560.10">
    <property type="entry name" value="ABC transporter type 1, transmembrane domain"/>
    <property type="match status" value="1"/>
</dbReference>
<evidence type="ECO:0000256" key="2">
    <source>
        <dbReference type="ARBA" id="ARBA00022692"/>
    </source>
</evidence>
<protein>
    <submittedName>
        <fullName evidence="10">ATP-binding cassette, subfamily B</fullName>
    </submittedName>
</protein>
<dbReference type="Pfam" id="PF00005">
    <property type="entry name" value="ABC_tran"/>
    <property type="match status" value="1"/>
</dbReference>
<dbReference type="SMART" id="SM00382">
    <property type="entry name" value="AAA"/>
    <property type="match status" value="1"/>
</dbReference>
<dbReference type="EMBL" id="FQXP01000005">
    <property type="protein sequence ID" value="SHH80707.1"/>
    <property type="molecule type" value="Genomic_DNA"/>
</dbReference>
<keyword evidence="3" id="KW-0547">Nucleotide-binding</keyword>
<dbReference type="Gene3D" id="3.40.50.300">
    <property type="entry name" value="P-loop containing nucleotide triphosphate hydrolases"/>
    <property type="match status" value="1"/>
</dbReference>